<proteinExistence type="predicted"/>
<protein>
    <recommendedName>
        <fullName evidence="3">F-box domain-containing protein</fullName>
    </recommendedName>
</protein>
<evidence type="ECO:0008006" key="3">
    <source>
        <dbReference type="Google" id="ProtNLM"/>
    </source>
</evidence>
<dbReference type="Proteomes" id="UP001271007">
    <property type="component" value="Unassembled WGS sequence"/>
</dbReference>
<dbReference type="AlphaFoldDB" id="A0AAJ0D8B8"/>
<name>A0AAJ0D8B8_9PEZI</name>
<reference evidence="1" key="1">
    <citation type="submission" date="2023-04" db="EMBL/GenBank/DDBJ databases">
        <title>Black Yeasts Isolated from many extreme environments.</title>
        <authorList>
            <person name="Coleine C."/>
            <person name="Stajich J.E."/>
            <person name="Selbmann L."/>
        </authorList>
    </citation>
    <scope>NUCLEOTIDE SEQUENCE</scope>
    <source>
        <strain evidence="1">CCFEE 5312</strain>
    </source>
</reference>
<evidence type="ECO:0000313" key="2">
    <source>
        <dbReference type="Proteomes" id="UP001271007"/>
    </source>
</evidence>
<keyword evidence="2" id="KW-1185">Reference proteome</keyword>
<accession>A0AAJ0D8B8</accession>
<evidence type="ECO:0000313" key="1">
    <source>
        <dbReference type="EMBL" id="KAK3048928.1"/>
    </source>
</evidence>
<dbReference type="InterPro" id="IPR038883">
    <property type="entry name" value="AN11006-like"/>
</dbReference>
<sequence>MELHLALVDNACPARQLEVLYGLSRMDYGHYNCRDYHIAPHFAPTTLTNERHPLPRHESFDELEQRCRSPASRKPKFPLLQLPLELRQHILGYLLPYTREFMDSGLLTSHARNFSAVKKRQAKGMIVPSTTTPASPSSTVANIVWQRGNTSLLRVCKQLHSECAGLIYGTNTFLLFVTYSGIRFRFRWLLPSGLAPSRNFNFIELMPSRYLLLIKRVVVHIDHVDPYMGMIKFNVQGKGLTAGLRENVQMLVDALRANDDGTGNSGGLEVGGERRLAKVNIRVSNGSVVVDGLKHDLGRKCEENVKINEDVEEMLEPFGGLRGVREVSIVGDVPTVVAERLTSKMKAQAGPGESAALRVFDKDAALGRDKPPTLCVYGNDMA</sequence>
<organism evidence="1 2">
    <name type="scientific">Extremus antarcticus</name>
    <dbReference type="NCBI Taxonomy" id="702011"/>
    <lineage>
        <taxon>Eukaryota</taxon>
        <taxon>Fungi</taxon>
        <taxon>Dikarya</taxon>
        <taxon>Ascomycota</taxon>
        <taxon>Pezizomycotina</taxon>
        <taxon>Dothideomycetes</taxon>
        <taxon>Dothideomycetidae</taxon>
        <taxon>Mycosphaerellales</taxon>
        <taxon>Extremaceae</taxon>
        <taxon>Extremus</taxon>
    </lineage>
</organism>
<dbReference type="PANTHER" id="PTHR42085">
    <property type="entry name" value="F-BOX DOMAIN-CONTAINING PROTEIN"/>
    <property type="match status" value="1"/>
</dbReference>
<gene>
    <name evidence="1" type="ORF">LTR09_009823</name>
</gene>
<dbReference type="EMBL" id="JAWDJX010000044">
    <property type="protein sequence ID" value="KAK3048928.1"/>
    <property type="molecule type" value="Genomic_DNA"/>
</dbReference>
<dbReference type="PANTHER" id="PTHR42085:SF7">
    <property type="entry name" value="F-BOX DOMAIN-CONTAINING PROTEIN"/>
    <property type="match status" value="1"/>
</dbReference>
<comment type="caution">
    <text evidence="1">The sequence shown here is derived from an EMBL/GenBank/DDBJ whole genome shotgun (WGS) entry which is preliminary data.</text>
</comment>